<feature type="compositionally biased region" description="Gly residues" evidence="1">
    <location>
        <begin position="398"/>
        <end position="414"/>
    </location>
</feature>
<feature type="domain" description="SUZ-C" evidence="3">
    <location>
        <begin position="359"/>
        <end position="409"/>
    </location>
</feature>
<name>A0A0F4YLG5_RASE3</name>
<comment type="caution">
    <text evidence="4">The sequence shown here is derived from an EMBL/GenBank/DDBJ whole genome shotgun (WGS) entry which is preliminary data.</text>
</comment>
<accession>A0A0F4YLG5</accession>
<evidence type="ECO:0000259" key="3">
    <source>
        <dbReference type="PROSITE" id="PS51938"/>
    </source>
</evidence>
<dbReference type="Proteomes" id="UP000053958">
    <property type="component" value="Unassembled WGS sequence"/>
</dbReference>
<proteinExistence type="predicted"/>
<evidence type="ECO:0000313" key="5">
    <source>
        <dbReference type="Proteomes" id="UP000053958"/>
    </source>
</evidence>
<sequence length="414" mass="46030">MMAGLRGRQAQAERLNNEWDDRPWIAPAHHQTNVTARVEAPSFSSDRFFPPQPTPCDQLASRQSLRMSDFDFSLSTTPSSRIPDRQPFFLEENLESAIASNRAVLRSSASLSSLLYPTEPLPNMSSNPTKIPDAWDDDWEKLADKQSDVPEQPPEKKVSSKVTKAQRRAAQAEFNRQLWAEAESAQTFHFLETKSAVPLKQDFKPAVTVLSRRPQIASRQAAGVESATAGLARLGLNADGKDLSDSEEEETNNKPPELTPEERQAKALRDLEEKQRKYEEVRERLFGSSSNPGSGTSSTGSTTPPPSRHHHHNSGDGRGRGRNRGGARDRDRDNREKRDSPGSSGKSRQLYDPNYSAKPNSSYLQRRERPQRQSQSTDRSDSEQQSPRQPTRSPRGPDGSGRGGFGFGSRGRGA</sequence>
<feature type="compositionally biased region" description="Basic and acidic residues" evidence="1">
    <location>
        <begin position="260"/>
        <end position="285"/>
    </location>
</feature>
<dbReference type="EMBL" id="LASV01000398">
    <property type="protein sequence ID" value="KKA18960.1"/>
    <property type="molecule type" value="Genomic_DNA"/>
</dbReference>
<protein>
    <submittedName>
        <fullName evidence="4">Uncharacterized protein</fullName>
    </submittedName>
</protein>
<dbReference type="InterPro" id="IPR024642">
    <property type="entry name" value="SUZ-C"/>
</dbReference>
<dbReference type="InterPro" id="IPR024771">
    <property type="entry name" value="SUZ"/>
</dbReference>
<feature type="domain" description="SUZ" evidence="2">
    <location>
        <begin position="212"/>
        <end position="290"/>
    </location>
</feature>
<feature type="region of interest" description="Disordered" evidence="1">
    <location>
        <begin position="235"/>
        <end position="414"/>
    </location>
</feature>
<feature type="compositionally biased region" description="Basic and acidic residues" evidence="1">
    <location>
        <begin position="326"/>
        <end position="340"/>
    </location>
</feature>
<dbReference type="OrthoDB" id="5422283at2759"/>
<dbReference type="STRING" id="1408163.A0A0F4YLG5"/>
<evidence type="ECO:0000256" key="1">
    <source>
        <dbReference type="SAM" id="MobiDB-lite"/>
    </source>
</evidence>
<gene>
    <name evidence="4" type="ORF">T310_7074</name>
</gene>
<evidence type="ECO:0000259" key="2">
    <source>
        <dbReference type="PROSITE" id="PS51673"/>
    </source>
</evidence>
<keyword evidence="5" id="KW-1185">Reference proteome</keyword>
<evidence type="ECO:0000313" key="4">
    <source>
        <dbReference type="EMBL" id="KKA18960.1"/>
    </source>
</evidence>
<dbReference type="RefSeq" id="XP_013325572.1">
    <property type="nucleotide sequence ID" value="XM_013470118.1"/>
</dbReference>
<dbReference type="PROSITE" id="PS51938">
    <property type="entry name" value="SUZ_C"/>
    <property type="match status" value="1"/>
</dbReference>
<dbReference type="AlphaFoldDB" id="A0A0F4YLG5"/>
<organism evidence="4 5">
    <name type="scientific">Rasamsonia emersonii (strain ATCC 16479 / CBS 393.64 / IMI 116815)</name>
    <dbReference type="NCBI Taxonomy" id="1408163"/>
    <lineage>
        <taxon>Eukaryota</taxon>
        <taxon>Fungi</taxon>
        <taxon>Dikarya</taxon>
        <taxon>Ascomycota</taxon>
        <taxon>Pezizomycotina</taxon>
        <taxon>Eurotiomycetes</taxon>
        <taxon>Eurotiomycetidae</taxon>
        <taxon>Eurotiales</taxon>
        <taxon>Trichocomaceae</taxon>
        <taxon>Rasamsonia</taxon>
    </lineage>
</organism>
<dbReference type="PROSITE" id="PS51673">
    <property type="entry name" value="SUZ"/>
    <property type="match status" value="1"/>
</dbReference>
<dbReference type="GeneID" id="25319350"/>
<reference evidence="4 5" key="1">
    <citation type="submission" date="2015-04" db="EMBL/GenBank/DDBJ databases">
        <authorList>
            <person name="Heijne W.H."/>
            <person name="Fedorova N.D."/>
            <person name="Nierman W.C."/>
            <person name="Vollebregt A.W."/>
            <person name="Zhao Z."/>
            <person name="Wu L."/>
            <person name="Kumar M."/>
            <person name="Stam H."/>
            <person name="van den Berg M.A."/>
            <person name="Pel H.J."/>
        </authorList>
    </citation>
    <scope>NUCLEOTIDE SEQUENCE [LARGE SCALE GENOMIC DNA]</scope>
    <source>
        <strain evidence="4 5">CBS 393.64</strain>
    </source>
</reference>
<feature type="compositionally biased region" description="Low complexity" evidence="1">
    <location>
        <begin position="287"/>
        <end position="302"/>
    </location>
</feature>